<evidence type="ECO:0000256" key="1">
    <source>
        <dbReference type="SAM" id="MobiDB-lite"/>
    </source>
</evidence>
<reference evidence="3" key="1">
    <citation type="journal article" date="2019" name="Int. J. Syst. Evol. Microbiol.">
        <title>The Global Catalogue of Microorganisms (GCM) 10K type strain sequencing project: providing services to taxonomists for standard genome sequencing and annotation.</title>
        <authorList>
            <consortium name="The Broad Institute Genomics Platform"/>
            <consortium name="The Broad Institute Genome Sequencing Center for Infectious Disease"/>
            <person name="Wu L."/>
            <person name="Ma J."/>
        </authorList>
    </citation>
    <scope>NUCLEOTIDE SEQUENCE [LARGE SCALE GENOMIC DNA]</scope>
    <source>
        <strain evidence="3">JCM 4602</strain>
    </source>
</reference>
<protein>
    <recommendedName>
        <fullName evidence="4">Secreted protein</fullName>
    </recommendedName>
</protein>
<accession>A0ABQ3BGZ8</accession>
<gene>
    <name evidence="2" type="ORF">GCM10010328_17180</name>
</gene>
<evidence type="ECO:0000313" key="3">
    <source>
        <dbReference type="Proteomes" id="UP000624183"/>
    </source>
</evidence>
<keyword evidence="3" id="KW-1185">Reference proteome</keyword>
<proteinExistence type="predicted"/>
<feature type="region of interest" description="Disordered" evidence="1">
    <location>
        <begin position="15"/>
        <end position="69"/>
    </location>
</feature>
<comment type="caution">
    <text evidence="2">The sequence shown here is derived from an EMBL/GenBank/DDBJ whole genome shotgun (WGS) entry which is preliminary data.</text>
</comment>
<evidence type="ECO:0000313" key="2">
    <source>
        <dbReference type="EMBL" id="GGZ43569.1"/>
    </source>
</evidence>
<name>A0ABQ3BGZ8_9ACTN</name>
<organism evidence="2 3">
    <name type="scientific">Streptomyces rubiginosohelvolus</name>
    <dbReference type="NCBI Taxonomy" id="67362"/>
    <lineage>
        <taxon>Bacteria</taxon>
        <taxon>Bacillati</taxon>
        <taxon>Actinomycetota</taxon>
        <taxon>Actinomycetes</taxon>
        <taxon>Kitasatosporales</taxon>
        <taxon>Streptomycetaceae</taxon>
        <taxon>Streptomyces</taxon>
    </lineage>
</organism>
<sequence length="83" mass="8239">MRRGGVVSAVVIRASVPGAAADRAGGPGPAITPGSKDAGTLSPHRAPGDSGPECGGADPPRPVTFPEPAAGLRCDFRDVPVKR</sequence>
<dbReference type="Proteomes" id="UP000624183">
    <property type="component" value="Unassembled WGS sequence"/>
</dbReference>
<evidence type="ECO:0008006" key="4">
    <source>
        <dbReference type="Google" id="ProtNLM"/>
    </source>
</evidence>
<dbReference type="EMBL" id="BMUW01000002">
    <property type="protein sequence ID" value="GGZ43569.1"/>
    <property type="molecule type" value="Genomic_DNA"/>
</dbReference>